<reference evidence="9" key="1">
    <citation type="journal article" date="2021" name="J Fungi (Basel)">
        <title>Genomic and Metabolomic Analyses of the Marine Fungus Emericellopsis cladophorae: Insights into Saltwater Adaptability Mechanisms and Its Biosynthetic Potential.</title>
        <authorList>
            <person name="Goncalves M.F.M."/>
            <person name="Hilario S."/>
            <person name="Van de Peer Y."/>
            <person name="Esteves A.C."/>
            <person name="Alves A."/>
        </authorList>
    </citation>
    <scope>NUCLEOTIDE SEQUENCE</scope>
    <source>
        <strain evidence="9">MUM 19.33</strain>
    </source>
</reference>
<dbReference type="FunFam" id="1.20.1250.20:FF:000057">
    <property type="entry name" value="MFS general substrate transporter"/>
    <property type="match status" value="1"/>
</dbReference>
<dbReference type="Pfam" id="PF07690">
    <property type="entry name" value="MFS_1"/>
    <property type="match status" value="1"/>
</dbReference>
<evidence type="ECO:0000256" key="4">
    <source>
        <dbReference type="ARBA" id="ARBA00022989"/>
    </source>
</evidence>
<dbReference type="EMBL" id="JAGIXG020000017">
    <property type="protein sequence ID" value="KAI6781856.1"/>
    <property type="molecule type" value="Genomic_DNA"/>
</dbReference>
<dbReference type="InterPro" id="IPR020846">
    <property type="entry name" value="MFS_dom"/>
</dbReference>
<feature type="transmembrane region" description="Helical" evidence="7">
    <location>
        <begin position="188"/>
        <end position="209"/>
    </location>
</feature>
<evidence type="ECO:0000256" key="5">
    <source>
        <dbReference type="ARBA" id="ARBA00023136"/>
    </source>
</evidence>
<evidence type="ECO:0000256" key="3">
    <source>
        <dbReference type="ARBA" id="ARBA00022692"/>
    </source>
</evidence>
<keyword evidence="5 7" id="KW-0472">Membrane</keyword>
<accession>A0A9P9Y1N9</accession>
<dbReference type="PROSITE" id="PS50850">
    <property type="entry name" value="MFS"/>
    <property type="match status" value="1"/>
</dbReference>
<dbReference type="AlphaFoldDB" id="A0A9P9Y1N9"/>
<dbReference type="SUPFAM" id="SSF103473">
    <property type="entry name" value="MFS general substrate transporter"/>
    <property type="match status" value="1"/>
</dbReference>
<feature type="compositionally biased region" description="Basic and acidic residues" evidence="6">
    <location>
        <begin position="511"/>
        <end position="526"/>
    </location>
</feature>
<feature type="transmembrane region" description="Helical" evidence="7">
    <location>
        <begin position="291"/>
        <end position="310"/>
    </location>
</feature>
<keyword evidence="10" id="KW-1185">Reference proteome</keyword>
<feature type="compositionally biased region" description="Basic and acidic residues" evidence="6">
    <location>
        <begin position="1"/>
        <end position="25"/>
    </location>
</feature>
<dbReference type="PANTHER" id="PTHR43791">
    <property type="entry name" value="PERMEASE-RELATED"/>
    <property type="match status" value="1"/>
</dbReference>
<keyword evidence="4 7" id="KW-1133">Transmembrane helix</keyword>
<dbReference type="GO" id="GO:0022857">
    <property type="term" value="F:transmembrane transporter activity"/>
    <property type="evidence" value="ECO:0007669"/>
    <property type="project" value="InterPro"/>
</dbReference>
<gene>
    <name evidence="9" type="ORF">J7T54_005066</name>
</gene>
<evidence type="ECO:0000256" key="1">
    <source>
        <dbReference type="ARBA" id="ARBA00004141"/>
    </source>
</evidence>
<feature type="transmembrane region" description="Helical" evidence="7">
    <location>
        <begin position="322"/>
        <end position="344"/>
    </location>
</feature>
<keyword evidence="3 7" id="KW-0812">Transmembrane</keyword>
<feature type="domain" description="Major facilitator superfamily (MFS) profile" evidence="8">
    <location>
        <begin position="59"/>
        <end position="473"/>
    </location>
</feature>
<dbReference type="InterPro" id="IPR011701">
    <property type="entry name" value="MFS"/>
</dbReference>
<feature type="compositionally biased region" description="Basic and acidic residues" evidence="6">
    <location>
        <begin position="533"/>
        <end position="550"/>
    </location>
</feature>
<evidence type="ECO:0000259" key="8">
    <source>
        <dbReference type="PROSITE" id="PS50850"/>
    </source>
</evidence>
<comment type="caution">
    <text evidence="9">The sequence shown here is derived from an EMBL/GenBank/DDBJ whole genome shotgun (WGS) entry which is preliminary data.</text>
</comment>
<evidence type="ECO:0000313" key="9">
    <source>
        <dbReference type="EMBL" id="KAI6781856.1"/>
    </source>
</evidence>
<dbReference type="GO" id="GO:0016020">
    <property type="term" value="C:membrane"/>
    <property type="evidence" value="ECO:0007669"/>
    <property type="project" value="UniProtKB-SubCell"/>
</dbReference>
<evidence type="ECO:0000256" key="7">
    <source>
        <dbReference type="SAM" id="Phobius"/>
    </source>
</evidence>
<proteinExistence type="predicted"/>
<evidence type="ECO:0000313" key="10">
    <source>
        <dbReference type="Proteomes" id="UP001055219"/>
    </source>
</evidence>
<dbReference type="Proteomes" id="UP001055219">
    <property type="component" value="Unassembled WGS sequence"/>
</dbReference>
<feature type="transmembrane region" description="Helical" evidence="7">
    <location>
        <begin position="444"/>
        <end position="467"/>
    </location>
</feature>
<organism evidence="9 10">
    <name type="scientific">Emericellopsis cladophorae</name>
    <dbReference type="NCBI Taxonomy" id="2686198"/>
    <lineage>
        <taxon>Eukaryota</taxon>
        <taxon>Fungi</taxon>
        <taxon>Dikarya</taxon>
        <taxon>Ascomycota</taxon>
        <taxon>Pezizomycotina</taxon>
        <taxon>Sordariomycetes</taxon>
        <taxon>Hypocreomycetidae</taxon>
        <taxon>Hypocreales</taxon>
        <taxon>Bionectriaceae</taxon>
        <taxon>Emericellopsis</taxon>
    </lineage>
</organism>
<dbReference type="InterPro" id="IPR036259">
    <property type="entry name" value="MFS_trans_sf"/>
</dbReference>
<feature type="compositionally biased region" description="Low complexity" evidence="6">
    <location>
        <begin position="555"/>
        <end position="569"/>
    </location>
</feature>
<feature type="transmembrane region" description="Helical" evidence="7">
    <location>
        <begin position="221"/>
        <end position="241"/>
    </location>
</feature>
<feature type="region of interest" description="Disordered" evidence="6">
    <location>
        <begin position="1"/>
        <end position="38"/>
    </location>
</feature>
<comment type="subcellular location">
    <subcellularLocation>
        <location evidence="1">Membrane</location>
        <topology evidence="1">Multi-pass membrane protein</topology>
    </subcellularLocation>
</comment>
<feature type="region of interest" description="Disordered" evidence="6">
    <location>
        <begin position="511"/>
        <end position="585"/>
    </location>
</feature>
<name>A0A9P9Y1N9_9HYPO</name>
<feature type="transmembrane region" description="Helical" evidence="7">
    <location>
        <begin position="413"/>
        <end position="432"/>
    </location>
</feature>
<dbReference type="Gene3D" id="1.20.1250.20">
    <property type="entry name" value="MFS general substrate transporter like domains"/>
    <property type="match status" value="2"/>
</dbReference>
<protein>
    <submittedName>
        <fullName evidence="9">Transporter -like protein</fullName>
    </submittedName>
</protein>
<dbReference type="PANTHER" id="PTHR43791:SF62">
    <property type="entry name" value="MAJOR FACILITATOR SUPERFAMILY (MFS) PROFILE DOMAIN-CONTAINING PROTEIN"/>
    <property type="match status" value="1"/>
</dbReference>
<evidence type="ECO:0000256" key="6">
    <source>
        <dbReference type="SAM" id="MobiDB-lite"/>
    </source>
</evidence>
<feature type="transmembrane region" description="Helical" evidence="7">
    <location>
        <begin position="99"/>
        <end position="118"/>
    </location>
</feature>
<feature type="transmembrane region" description="Helical" evidence="7">
    <location>
        <begin position="356"/>
        <end position="374"/>
    </location>
</feature>
<sequence>MAASIEKRTSREEHVDTFADDEKKPGFSAQEPGADYSGAVRKTDPEEIKLVRKLDWMIMVSTLCVMYFLNYVDRNAIAQARINDIEEDLGMTGNDFNTAVSILFVGYVLMQIPSNMLITKVKPGMYMSAWMLVWAVVSACTALVQNFAGIVACRFFLGVTEAPFYPGATYMLSTFYTRKEVASRIAMLYCAQILATGFSGLIAAGIFAGLDDVRGLEGWRWLFILEGAATALMALVGFWLLPDTPSTTRWLNERERELAHTRMVKDRPANHGTEGSALEGLKQACRDKRTWLFILMQNFHLSACSFNSFFPTVVRTLGFSDTITLVLTCPPFIFAGAAGILFGWSSGRLHERTWHITVGLTCAIVGFAVAAATLNVPARYVSFFILASGAYSVNSVIIGWASSTLSQTKEKKAVVLAMTNVGGQIGYIYGAYLWPKSDDPRYVIGFSASAAFALASIGCAWFIRVLLIRENRKIRASTSEHVNLKYQHGLYHVGIALVVPNVDDTDDYEHRAKQTDQKYDDVASKEGDEDESGEHTERGDDHPVRAKLCHEPFVGQAANEAADDAGAAQTGLPTRRQLRATTGFN</sequence>
<evidence type="ECO:0000256" key="2">
    <source>
        <dbReference type="ARBA" id="ARBA00022448"/>
    </source>
</evidence>
<reference evidence="9" key="2">
    <citation type="submission" date="2022-07" db="EMBL/GenBank/DDBJ databases">
        <authorList>
            <person name="Goncalves M.F.M."/>
            <person name="Hilario S."/>
            <person name="Van De Peer Y."/>
            <person name="Esteves A.C."/>
            <person name="Alves A."/>
        </authorList>
    </citation>
    <scope>NUCLEOTIDE SEQUENCE</scope>
    <source>
        <strain evidence="9">MUM 19.33</strain>
    </source>
</reference>
<keyword evidence="2" id="KW-0813">Transport</keyword>
<feature type="transmembrane region" description="Helical" evidence="7">
    <location>
        <begin position="380"/>
        <end position="401"/>
    </location>
</feature>
<dbReference type="FunFam" id="1.20.1250.20:FF:000013">
    <property type="entry name" value="MFS general substrate transporter"/>
    <property type="match status" value="1"/>
</dbReference>
<feature type="transmembrane region" description="Helical" evidence="7">
    <location>
        <begin position="130"/>
        <end position="149"/>
    </location>
</feature>
<dbReference type="OrthoDB" id="2250022at2759"/>
<dbReference type="GeneID" id="75831552"/>
<dbReference type="RefSeq" id="XP_051362712.1">
    <property type="nucleotide sequence ID" value="XM_051505799.1"/>
</dbReference>